<feature type="region of interest" description="Disordered" evidence="1">
    <location>
        <begin position="105"/>
        <end position="136"/>
    </location>
</feature>
<dbReference type="EMBL" id="LRPC01000001">
    <property type="protein sequence ID" value="KYG77524.1"/>
    <property type="molecule type" value="Genomic_DNA"/>
</dbReference>
<dbReference type="STRING" id="333140.AWW68_01770"/>
<gene>
    <name evidence="2" type="ORF">AWW68_01770</name>
</gene>
<accession>A0A150XFR4</accession>
<dbReference type="RefSeq" id="WP_068215950.1">
    <property type="nucleotide sequence ID" value="NZ_CP139724.1"/>
</dbReference>
<organism evidence="2 3">
    <name type="scientific">Roseivirga spongicola</name>
    <dbReference type="NCBI Taxonomy" id="333140"/>
    <lineage>
        <taxon>Bacteria</taxon>
        <taxon>Pseudomonadati</taxon>
        <taxon>Bacteroidota</taxon>
        <taxon>Cytophagia</taxon>
        <taxon>Cytophagales</taxon>
        <taxon>Roseivirgaceae</taxon>
        <taxon>Roseivirga</taxon>
    </lineage>
</organism>
<sequence length="136" mass="15229">MNNTLYYGEMVARISGFIHHDPITLSRLENKLRMSGEMPDKNTLWTICADAAQVFDKIEDLSGEHYIDWHKALDIYSDKLRDILLNGTAPSMADLIALASSSIQESRAAKEDPKSNFLEEDYPLNALGRSPSRGQG</sequence>
<evidence type="ECO:0000256" key="1">
    <source>
        <dbReference type="SAM" id="MobiDB-lite"/>
    </source>
</evidence>
<name>A0A150XFR4_9BACT</name>
<dbReference type="Proteomes" id="UP000075606">
    <property type="component" value="Unassembled WGS sequence"/>
</dbReference>
<comment type="caution">
    <text evidence="2">The sequence shown here is derived from an EMBL/GenBank/DDBJ whole genome shotgun (WGS) entry which is preliminary data.</text>
</comment>
<evidence type="ECO:0000313" key="3">
    <source>
        <dbReference type="Proteomes" id="UP000075606"/>
    </source>
</evidence>
<evidence type="ECO:0000313" key="2">
    <source>
        <dbReference type="EMBL" id="KYG77524.1"/>
    </source>
</evidence>
<reference evidence="2 3" key="1">
    <citation type="submission" date="2016-01" db="EMBL/GenBank/DDBJ databases">
        <title>Genome sequencing of Roseivirga spongicola UST030701-084.</title>
        <authorList>
            <person name="Selvaratnam C."/>
            <person name="Thevarajoo S."/>
            <person name="Goh K.M."/>
            <person name="Ee R."/>
            <person name="Chan K.-G."/>
            <person name="Chong C.S."/>
        </authorList>
    </citation>
    <scope>NUCLEOTIDE SEQUENCE [LARGE SCALE GENOMIC DNA]</scope>
    <source>
        <strain evidence="2 3">UST030701-084</strain>
    </source>
</reference>
<keyword evidence="3" id="KW-1185">Reference proteome</keyword>
<dbReference type="OrthoDB" id="989221at2"/>
<proteinExistence type="predicted"/>
<protein>
    <submittedName>
        <fullName evidence="2">Uncharacterized protein</fullName>
    </submittedName>
</protein>
<dbReference type="AlphaFoldDB" id="A0A150XFR4"/>